<keyword evidence="7" id="KW-0169">Cobalamin biosynthesis</keyword>
<dbReference type="Proteomes" id="UP000002217">
    <property type="component" value="Chromosome"/>
</dbReference>
<evidence type="ECO:0000256" key="2">
    <source>
        <dbReference type="ARBA" id="ARBA00022598"/>
    </source>
</evidence>
<accession>C8W1Y7</accession>
<comment type="function">
    <text evidence="7">Catalyzes the ATP-dependent amidation of the two carboxylate groups at positions a and c of cobyrinate, using either L-glutamine or ammonia as the nitrogen source.</text>
</comment>
<evidence type="ECO:0000256" key="5">
    <source>
        <dbReference type="ARBA" id="ARBA00022842"/>
    </source>
</evidence>
<dbReference type="OrthoDB" id="9764035at2"/>
<evidence type="ECO:0000259" key="8">
    <source>
        <dbReference type="Pfam" id="PF01656"/>
    </source>
</evidence>
<dbReference type="EMBL" id="CP001720">
    <property type="protein sequence ID" value="ACV61041.1"/>
    <property type="molecule type" value="Genomic_DNA"/>
</dbReference>
<dbReference type="Gene3D" id="3.40.50.880">
    <property type="match status" value="1"/>
</dbReference>
<dbReference type="PANTHER" id="PTHR43873">
    <property type="entry name" value="COBYRINATE A,C-DIAMIDE SYNTHASE"/>
    <property type="match status" value="1"/>
</dbReference>
<keyword evidence="6 7" id="KW-0315">Glutamine amidotransferase</keyword>
<comment type="catalytic activity">
    <reaction evidence="7">
        <text>cob(II)yrinate + 2 L-glutamine + 2 ATP + 2 H2O = cob(II)yrinate a,c diamide + 2 L-glutamate + 2 ADP + 2 phosphate + 2 H(+)</text>
        <dbReference type="Rhea" id="RHEA:26289"/>
        <dbReference type="ChEBI" id="CHEBI:15377"/>
        <dbReference type="ChEBI" id="CHEBI:15378"/>
        <dbReference type="ChEBI" id="CHEBI:29985"/>
        <dbReference type="ChEBI" id="CHEBI:30616"/>
        <dbReference type="ChEBI" id="CHEBI:43474"/>
        <dbReference type="ChEBI" id="CHEBI:58359"/>
        <dbReference type="ChEBI" id="CHEBI:58537"/>
        <dbReference type="ChEBI" id="CHEBI:58894"/>
        <dbReference type="ChEBI" id="CHEBI:456216"/>
        <dbReference type="EC" id="6.3.5.11"/>
    </reaction>
</comment>
<dbReference type="Gene3D" id="3.40.50.300">
    <property type="entry name" value="P-loop containing nucleotide triphosphate hydrolases"/>
    <property type="match status" value="1"/>
</dbReference>
<evidence type="ECO:0000256" key="1">
    <source>
        <dbReference type="ARBA" id="ARBA00001946"/>
    </source>
</evidence>
<dbReference type="Pfam" id="PF01656">
    <property type="entry name" value="CbiA"/>
    <property type="match status" value="1"/>
</dbReference>
<dbReference type="InterPro" id="IPR011698">
    <property type="entry name" value="GATase_3"/>
</dbReference>
<comment type="domain">
    <text evidence="7">Comprises of two domains. The C-terminal domain contains the binding site for glutamine and catalyzes the hydrolysis of this substrate to glutamate and ammonia. The N-terminal domain is anticipated to bind ATP and cobyrinate and catalyzes the ultimate synthesis of the diamide product. The ammonia produced via the glutaminase domain is probably translocated to the adjacent domain via a molecular tunnel, where it reacts with an activated intermediate.</text>
</comment>
<organism evidence="10 11">
    <name type="scientific">Desulfofarcimen acetoxidans (strain ATCC 49208 / DSM 771 / KCTC 5769 / VKM B-1644 / 5575)</name>
    <name type="common">Desulfotomaculum acetoxidans</name>
    <dbReference type="NCBI Taxonomy" id="485916"/>
    <lineage>
        <taxon>Bacteria</taxon>
        <taxon>Bacillati</taxon>
        <taxon>Bacillota</taxon>
        <taxon>Clostridia</taxon>
        <taxon>Eubacteriales</taxon>
        <taxon>Peptococcaceae</taxon>
        <taxon>Desulfofarcimen</taxon>
    </lineage>
</organism>
<dbReference type="EC" id="6.3.5.11" evidence="7"/>
<dbReference type="RefSeq" id="WP_012813493.1">
    <property type="nucleotide sequence ID" value="NC_013216.1"/>
</dbReference>
<protein>
    <recommendedName>
        <fullName evidence="7">Cobyrinate a,c-diamide synthase</fullName>
        <ecNumber evidence="7">6.3.5.11</ecNumber>
    </recommendedName>
    <alternativeName>
        <fullName evidence="7">Cobyrinic acid a,c-diamide synthetase</fullName>
    </alternativeName>
</protein>
<dbReference type="InterPro" id="IPR029062">
    <property type="entry name" value="Class_I_gatase-like"/>
</dbReference>
<keyword evidence="2 7" id="KW-0436">Ligase</keyword>
<dbReference type="HOGENOM" id="CLU_022752_2_1_9"/>
<keyword evidence="3 7" id="KW-0547">Nucleotide-binding</keyword>
<evidence type="ECO:0000256" key="4">
    <source>
        <dbReference type="ARBA" id="ARBA00022840"/>
    </source>
</evidence>
<evidence type="ECO:0000313" key="10">
    <source>
        <dbReference type="EMBL" id="ACV61041.1"/>
    </source>
</evidence>
<sequence>MSSYWIPRLVIGAPQGRSGKTTVTLGILAALTTSKKLKIQPFKKGPDFIDPSWMTQVTGRNCRNLDSFLMTKEDVKRAFARGAFDADIAVVEGAMGLFDGVDIEGSGSTAEIAKAICSPVVLVVDATRMTRSIAALVKGFQDFDENVLIAGVILNKIARPRHENMLRAVIDHYCGIPVLGAIPKGQQFIIPDRHLGLIPANEDDELNLAVQKVGEAAGNYLDLDKLLEIAAGAKAIELDEPYISNISDDTETSQGLKPVVGIIKDRAFSFYYPENIEAIKDAGAEIVIIDALRDKKLPYINALYIGGGFPEVFAAQLQSNESLRSDINSAVEAGMPVYAECGGLMYLCQRLIYHGLAYDMVGVLPCDVQMVDKPQGHGYMIADVIDENPFFPAGAKIKGHEFHHSRVINLNYQAAKFAYRVERGFGIDGKNDGMIYKNVLATYNHIHALSVKEWAANLVNRAAEYRQIP</sequence>
<dbReference type="Pfam" id="PF07685">
    <property type="entry name" value="GATase_3"/>
    <property type="match status" value="1"/>
</dbReference>
<evidence type="ECO:0000256" key="3">
    <source>
        <dbReference type="ARBA" id="ARBA00022741"/>
    </source>
</evidence>
<dbReference type="UniPathway" id="UPA00148">
    <property type="reaction ID" value="UER00231"/>
</dbReference>
<feature type="domain" description="CobB/CobQ-like glutamine amidotransferase" evidence="9">
    <location>
        <begin position="260"/>
        <end position="450"/>
    </location>
</feature>
<dbReference type="STRING" id="485916.Dtox_0078"/>
<dbReference type="SUPFAM" id="SSF52317">
    <property type="entry name" value="Class I glutamine amidotransferase-like"/>
    <property type="match status" value="1"/>
</dbReference>
<dbReference type="CDD" id="cd05388">
    <property type="entry name" value="CobB_N"/>
    <property type="match status" value="1"/>
</dbReference>
<dbReference type="PANTHER" id="PTHR43873:SF1">
    <property type="entry name" value="COBYRINATE A,C-DIAMIDE SYNTHASE"/>
    <property type="match status" value="1"/>
</dbReference>
<dbReference type="NCBIfam" id="NF002204">
    <property type="entry name" value="PRK01077.1"/>
    <property type="match status" value="1"/>
</dbReference>
<dbReference type="InterPro" id="IPR002586">
    <property type="entry name" value="CobQ/CobB/MinD/ParA_Nub-bd_dom"/>
</dbReference>
<dbReference type="KEGG" id="dae:Dtox_0078"/>
<feature type="site" description="Increases nucleophilicity of active site Cys" evidence="7">
    <location>
        <position position="445"/>
    </location>
</feature>
<keyword evidence="4 7" id="KW-0067">ATP-binding</keyword>
<evidence type="ECO:0000256" key="7">
    <source>
        <dbReference type="HAMAP-Rule" id="MF_00027"/>
    </source>
</evidence>
<keyword evidence="11" id="KW-1185">Reference proteome</keyword>
<name>C8W1Y7_DESAS</name>
<dbReference type="PROSITE" id="PS51274">
    <property type="entry name" value="GATASE_COBBQ"/>
    <property type="match status" value="1"/>
</dbReference>
<comment type="cofactor">
    <cofactor evidence="1 7">
        <name>Mg(2+)</name>
        <dbReference type="ChEBI" id="CHEBI:18420"/>
    </cofactor>
</comment>
<evidence type="ECO:0000259" key="9">
    <source>
        <dbReference type="Pfam" id="PF07685"/>
    </source>
</evidence>
<comment type="pathway">
    <text evidence="7">Cofactor biosynthesis; adenosylcobalamin biosynthesis; cob(II)yrinate a,c-diamide from sirohydrochlorin (anaerobic route): step 10/10.</text>
</comment>
<comment type="similarity">
    <text evidence="7">Belongs to the CobB/CbiA family.</text>
</comment>
<dbReference type="NCBIfam" id="TIGR00379">
    <property type="entry name" value="cobB"/>
    <property type="match status" value="1"/>
</dbReference>
<dbReference type="HAMAP" id="MF_00027">
    <property type="entry name" value="CobB_CbiA"/>
    <property type="match status" value="1"/>
</dbReference>
<dbReference type="CDD" id="cd03130">
    <property type="entry name" value="GATase1_CobB"/>
    <property type="match status" value="1"/>
</dbReference>
<gene>
    <name evidence="7" type="primary">cbiA</name>
    <name evidence="10" type="ordered locus">Dtox_0078</name>
</gene>
<dbReference type="GO" id="GO:0042242">
    <property type="term" value="F:cobyrinic acid a,c-diamide synthase activity"/>
    <property type="evidence" value="ECO:0007669"/>
    <property type="project" value="UniProtKB-UniRule"/>
</dbReference>
<dbReference type="AlphaFoldDB" id="C8W1Y7"/>
<dbReference type="InterPro" id="IPR027417">
    <property type="entry name" value="P-loop_NTPase"/>
</dbReference>
<dbReference type="eggNOG" id="COG1797">
    <property type="taxonomic scope" value="Bacteria"/>
</dbReference>
<reference evidence="10 11" key="1">
    <citation type="journal article" date="2009" name="Stand. Genomic Sci.">
        <title>Complete genome sequence of Desulfotomaculum acetoxidans type strain (5575).</title>
        <authorList>
            <person name="Spring S."/>
            <person name="Lapidus A."/>
            <person name="Schroder M."/>
            <person name="Gleim D."/>
            <person name="Sims D."/>
            <person name="Meincke L."/>
            <person name="Glavina Del Rio T."/>
            <person name="Tice H."/>
            <person name="Copeland A."/>
            <person name="Cheng J.F."/>
            <person name="Lucas S."/>
            <person name="Chen F."/>
            <person name="Nolan M."/>
            <person name="Bruce D."/>
            <person name="Goodwin L."/>
            <person name="Pitluck S."/>
            <person name="Ivanova N."/>
            <person name="Mavromatis K."/>
            <person name="Mikhailova N."/>
            <person name="Pati A."/>
            <person name="Chen A."/>
            <person name="Palaniappan K."/>
            <person name="Land M."/>
            <person name="Hauser L."/>
            <person name="Chang Y.J."/>
            <person name="Jeffries C.D."/>
            <person name="Chain P."/>
            <person name="Saunders E."/>
            <person name="Brettin T."/>
            <person name="Detter J.C."/>
            <person name="Goker M."/>
            <person name="Bristow J."/>
            <person name="Eisen J.A."/>
            <person name="Markowitz V."/>
            <person name="Hugenholtz P."/>
            <person name="Kyrpides N.C."/>
            <person name="Klenk H.P."/>
            <person name="Han C."/>
        </authorList>
    </citation>
    <scope>NUCLEOTIDE SEQUENCE [LARGE SCALE GENOMIC DNA]</scope>
    <source>
        <strain evidence="11">ATCC 49208 / DSM 771 / VKM B-1644</strain>
    </source>
</reference>
<dbReference type="GO" id="GO:0009236">
    <property type="term" value="P:cobalamin biosynthetic process"/>
    <property type="evidence" value="ECO:0007669"/>
    <property type="project" value="UniProtKB-UniRule"/>
</dbReference>
<evidence type="ECO:0000313" key="11">
    <source>
        <dbReference type="Proteomes" id="UP000002217"/>
    </source>
</evidence>
<comment type="miscellaneous">
    <text evidence="7">The a and c carboxylates of cobyrinate are activated for nucleophilic attack via formation of a phosphorylated intermediate by ATP. CbiA catalyzes first the amidation of the c-carboxylate, and then that of the a-carboxylate.</text>
</comment>
<dbReference type="SUPFAM" id="SSF52540">
    <property type="entry name" value="P-loop containing nucleoside triphosphate hydrolases"/>
    <property type="match status" value="1"/>
</dbReference>
<evidence type="ECO:0000256" key="6">
    <source>
        <dbReference type="ARBA" id="ARBA00022962"/>
    </source>
</evidence>
<feature type="domain" description="CobQ/CobB/MinD/ParA nucleotide binding" evidence="8">
    <location>
        <begin position="10"/>
        <end position="188"/>
    </location>
</feature>
<dbReference type="GO" id="GO:0005524">
    <property type="term" value="F:ATP binding"/>
    <property type="evidence" value="ECO:0007669"/>
    <property type="project" value="UniProtKB-UniRule"/>
</dbReference>
<proteinExistence type="inferred from homology"/>
<keyword evidence="5 7" id="KW-0460">Magnesium</keyword>
<dbReference type="InterPro" id="IPR004484">
    <property type="entry name" value="CbiA/CobB_synth"/>
</dbReference>
<feature type="active site" description="Nucleophile" evidence="7">
    <location>
        <position position="341"/>
    </location>
</feature>